<evidence type="ECO:0008006" key="7">
    <source>
        <dbReference type="Google" id="ProtNLM"/>
    </source>
</evidence>
<dbReference type="Gene3D" id="3.30.40.10">
    <property type="entry name" value="Zinc/RING finger domain, C3HC4 (zinc finger)"/>
    <property type="match status" value="1"/>
</dbReference>
<keyword evidence="2" id="KW-0863">Zinc-finger</keyword>
<gene>
    <name evidence="5" type="ORF">D910_11280</name>
</gene>
<dbReference type="AlphaFoldDB" id="U4UUY3"/>
<feature type="region of interest" description="Disordered" evidence="4">
    <location>
        <begin position="286"/>
        <end position="330"/>
    </location>
</feature>
<feature type="compositionally biased region" description="Polar residues" evidence="4">
    <location>
        <begin position="306"/>
        <end position="327"/>
    </location>
</feature>
<evidence type="ECO:0000256" key="4">
    <source>
        <dbReference type="SAM" id="MobiDB-lite"/>
    </source>
</evidence>
<evidence type="ECO:0000256" key="1">
    <source>
        <dbReference type="ARBA" id="ARBA00022723"/>
    </source>
</evidence>
<dbReference type="GO" id="GO:0016567">
    <property type="term" value="P:protein ubiquitination"/>
    <property type="evidence" value="ECO:0007669"/>
    <property type="project" value="TreeGrafter"/>
</dbReference>
<keyword evidence="1" id="KW-0479">Metal-binding</keyword>
<feature type="region of interest" description="Disordered" evidence="4">
    <location>
        <begin position="104"/>
        <end position="130"/>
    </location>
</feature>
<dbReference type="InterPro" id="IPR013083">
    <property type="entry name" value="Znf_RING/FYVE/PHD"/>
</dbReference>
<dbReference type="GO" id="GO:0010468">
    <property type="term" value="P:regulation of gene expression"/>
    <property type="evidence" value="ECO:0007669"/>
    <property type="project" value="TreeGrafter"/>
</dbReference>
<dbReference type="OrthoDB" id="24526at2759"/>
<dbReference type="Proteomes" id="UP000030742">
    <property type="component" value="Unassembled WGS sequence"/>
</dbReference>
<protein>
    <recommendedName>
        <fullName evidence="7">RING-type domain-containing protein</fullName>
    </recommendedName>
</protein>
<dbReference type="PANTHER" id="PTHR46858">
    <property type="entry name" value="OS05G0521000 PROTEIN"/>
    <property type="match status" value="1"/>
</dbReference>
<evidence type="ECO:0000313" key="6">
    <source>
        <dbReference type="Proteomes" id="UP000030742"/>
    </source>
</evidence>
<reference evidence="5 6" key="1">
    <citation type="journal article" date="2013" name="Genome Biol.">
        <title>Draft genome of the mountain pine beetle, Dendroctonus ponderosae Hopkins, a major forest pest.</title>
        <authorList>
            <person name="Keeling C.I."/>
            <person name="Yuen M.M."/>
            <person name="Liao N.Y."/>
            <person name="Docking T.R."/>
            <person name="Chan S.K."/>
            <person name="Taylor G.A."/>
            <person name="Palmquist D.L."/>
            <person name="Jackman S.D."/>
            <person name="Nguyen A."/>
            <person name="Li M."/>
            <person name="Henderson H."/>
            <person name="Janes J.K."/>
            <person name="Zhao Y."/>
            <person name="Pandoh P."/>
            <person name="Moore R."/>
            <person name="Sperling F.A."/>
            <person name="Huber D.P."/>
            <person name="Birol I."/>
            <person name="Jones S.J."/>
            <person name="Bohlmann J."/>
        </authorList>
    </citation>
    <scope>NUCLEOTIDE SEQUENCE</scope>
</reference>
<keyword evidence="3" id="KW-0862">Zinc</keyword>
<evidence type="ECO:0000313" key="5">
    <source>
        <dbReference type="EMBL" id="ERL93995.1"/>
    </source>
</evidence>
<dbReference type="Pfam" id="PF13920">
    <property type="entry name" value="zf-C3HC4_3"/>
    <property type="match status" value="1"/>
</dbReference>
<dbReference type="CDD" id="cd16646">
    <property type="entry name" value="mRING-HC-C2H2C4_MDM2-like"/>
    <property type="match status" value="1"/>
</dbReference>
<dbReference type="GO" id="GO:0043066">
    <property type="term" value="P:negative regulation of apoptotic process"/>
    <property type="evidence" value="ECO:0007669"/>
    <property type="project" value="TreeGrafter"/>
</dbReference>
<feature type="region of interest" description="Disordered" evidence="4">
    <location>
        <begin position="216"/>
        <end position="246"/>
    </location>
</feature>
<sequence length="399" mass="44453">MVSNWYPIALNEQNSNEPLDFGAQLNNPGKEIYRCSLTVVTQGAKRPRTSGLFYYVRLASESSQNSDDESVCSLQSYETGKTKMDTIFEEITFQIKFATATLESDNRSSDSDATESSGSDEYELVASPEGSAHIEYSSTDSETERIIINSVVTSPLMELNKTESSGVEDSSPEEALPLSRVPVPSSFEMCKRCKSLRCYPLLKLCRKCHKERRRHVLPRVKKRRKKLSKSAQKGKRRKVDPQASARKLITQKELEITQERNRLKTDQIMFPVELVWSTQVAESSNLDAGASGSSEPRASSASTSGNSALTQSSGIFSGPSTSKGTATDSDEDDLPIRITYKLKDLCIICETAPKDCAFLHQTIAHRCCCYSCAKYISETSRRCPTCNRMITRIVRLFTT</sequence>
<feature type="region of interest" description="Disordered" evidence="4">
    <location>
        <begin position="159"/>
        <end position="178"/>
    </location>
</feature>
<dbReference type="GO" id="GO:0061630">
    <property type="term" value="F:ubiquitin protein ligase activity"/>
    <property type="evidence" value="ECO:0007669"/>
    <property type="project" value="TreeGrafter"/>
</dbReference>
<feature type="compositionally biased region" description="Basic residues" evidence="4">
    <location>
        <begin position="216"/>
        <end position="238"/>
    </location>
</feature>
<name>U4UUY3_DENPD</name>
<dbReference type="PANTHER" id="PTHR46858:SF5">
    <property type="entry name" value="E3 UBIQUITIN-PROTEIN LIGASE APD1-RELATED"/>
    <property type="match status" value="1"/>
</dbReference>
<dbReference type="EMBL" id="KB632375">
    <property type="protein sequence ID" value="ERL93995.1"/>
    <property type="molecule type" value="Genomic_DNA"/>
</dbReference>
<proteinExistence type="predicted"/>
<organism evidence="5 6">
    <name type="scientific">Dendroctonus ponderosae</name>
    <name type="common">Mountain pine beetle</name>
    <dbReference type="NCBI Taxonomy" id="77166"/>
    <lineage>
        <taxon>Eukaryota</taxon>
        <taxon>Metazoa</taxon>
        <taxon>Ecdysozoa</taxon>
        <taxon>Arthropoda</taxon>
        <taxon>Hexapoda</taxon>
        <taxon>Insecta</taxon>
        <taxon>Pterygota</taxon>
        <taxon>Neoptera</taxon>
        <taxon>Endopterygota</taxon>
        <taxon>Coleoptera</taxon>
        <taxon>Polyphaga</taxon>
        <taxon>Cucujiformia</taxon>
        <taxon>Curculionidae</taxon>
        <taxon>Scolytinae</taxon>
        <taxon>Dendroctonus</taxon>
    </lineage>
</organism>
<feature type="compositionally biased region" description="Low complexity" evidence="4">
    <location>
        <begin position="288"/>
        <end position="305"/>
    </location>
</feature>
<dbReference type="GO" id="GO:0008270">
    <property type="term" value="F:zinc ion binding"/>
    <property type="evidence" value="ECO:0007669"/>
    <property type="project" value="UniProtKB-KW"/>
</dbReference>
<evidence type="ECO:0000256" key="3">
    <source>
        <dbReference type="ARBA" id="ARBA00022833"/>
    </source>
</evidence>
<evidence type="ECO:0000256" key="2">
    <source>
        <dbReference type="ARBA" id="ARBA00022771"/>
    </source>
</evidence>
<accession>U4UUY3</accession>